<dbReference type="RefSeq" id="WP_015494274.1">
    <property type="nucleotide sequence ID" value="NC_020908.1"/>
</dbReference>
<dbReference type="InterPro" id="IPR014845">
    <property type="entry name" value="GYD/TTHA1554"/>
</dbReference>
<dbReference type="HOGENOM" id="CLU_155227_1_1_5"/>
<dbReference type="Pfam" id="PF08734">
    <property type="entry name" value="GYD"/>
    <property type="match status" value="1"/>
</dbReference>
<accession>M9REN7</accession>
<protein>
    <submittedName>
        <fullName evidence="1">Putative GYD family protein</fullName>
    </submittedName>
</protein>
<proteinExistence type="predicted"/>
<evidence type="ECO:0000313" key="2">
    <source>
        <dbReference type="Proteomes" id="UP000004688"/>
    </source>
</evidence>
<sequence>MSMYLFQLSYTSEAAKAMITSPSDRKAAAASLINALGGKLHEMYFSFGDYDAVCLIEGPDDKMMAAGAMAVGASGSISKAHTTKLMSVDDSMAAMAKAGKAVGAYKPPVG</sequence>
<dbReference type="Proteomes" id="UP000004688">
    <property type="component" value="Chromosome"/>
</dbReference>
<keyword evidence="2" id="KW-1185">Reference proteome</keyword>
<dbReference type="AlphaFoldDB" id="M9REN7"/>
<dbReference type="EMBL" id="CP003742">
    <property type="protein sequence ID" value="AGI71049.1"/>
    <property type="molecule type" value="Genomic_DNA"/>
</dbReference>
<gene>
    <name evidence="1" type="ORF">OA238_c08350</name>
</gene>
<organism evidence="1 2">
    <name type="scientific">Octadecabacter arcticus 238</name>
    <dbReference type="NCBI Taxonomy" id="391616"/>
    <lineage>
        <taxon>Bacteria</taxon>
        <taxon>Pseudomonadati</taxon>
        <taxon>Pseudomonadota</taxon>
        <taxon>Alphaproteobacteria</taxon>
        <taxon>Rhodobacterales</taxon>
        <taxon>Roseobacteraceae</taxon>
        <taxon>Octadecabacter</taxon>
    </lineage>
</organism>
<dbReference type="OrthoDB" id="165683at2"/>
<evidence type="ECO:0000313" key="1">
    <source>
        <dbReference type="EMBL" id="AGI71049.1"/>
    </source>
</evidence>
<dbReference type="eggNOG" id="COG4274">
    <property type="taxonomic scope" value="Bacteria"/>
</dbReference>
<dbReference type="KEGG" id="oar:OA238_c08350"/>
<reference evidence="1 2" key="1">
    <citation type="journal article" date="2013" name="PLoS ONE">
        <title>Poles Apart: Arctic and Antarctic Octadecabacter strains Share High Genome Plasticity and a New Type of Xanthorhodopsin.</title>
        <authorList>
            <person name="Vollmers J."/>
            <person name="Voget S."/>
            <person name="Dietrich S."/>
            <person name="Gollnow K."/>
            <person name="Smits M."/>
            <person name="Meyer K."/>
            <person name="Brinkhoff T."/>
            <person name="Simon M."/>
            <person name="Daniel R."/>
        </authorList>
    </citation>
    <scope>NUCLEOTIDE SEQUENCE [LARGE SCALE GENOMIC DNA]</scope>
    <source>
        <strain evidence="1 2">238</strain>
    </source>
</reference>
<name>M9REN7_9RHOB</name>